<comment type="similarity">
    <text evidence="1">Belongs to the CAND family.</text>
</comment>
<dbReference type="InterPro" id="IPR039852">
    <property type="entry name" value="CAND1/CAND2"/>
</dbReference>
<gene>
    <name evidence="6" type="ORF">KGF56_004309</name>
</gene>
<evidence type="ECO:0000313" key="6">
    <source>
        <dbReference type="EMBL" id="KAI3402848.2"/>
    </source>
</evidence>
<dbReference type="Pfam" id="PF08623">
    <property type="entry name" value="TIP120"/>
    <property type="match status" value="1"/>
</dbReference>
<dbReference type="InterPro" id="IPR016024">
    <property type="entry name" value="ARM-type_fold"/>
</dbReference>
<keyword evidence="2" id="KW-0677">Repeat</keyword>
<sequence>MPDINFNLLVDRAKDVDPDIRFMALEDLRKFLSDETAVSTRSSLNYHLTNLFPTLLNMLDDSNPDVQNQAIRSFEPMVRYLNNNSILQLVKSLFTLVQASNTKNLLSSSSSSSKENRNFRSFTISIPNMALLSLFAQSNSRDKSDFVTDKLSKSNYKFDRELARSIMDYILPLILENETTFDNIELLINLITEIGYILNSKEAVKLARFFIFVSFTEQGIIGKKAIVGVERVVALINKEASISALVNDILSQGKNESRLANRKFVLYQLFSVILRRGIKPSQIADIYKIISAEIKADIEKDGEDFDFDVLEKQNAIKEEAFISLIDLVCGNFLPSEYKSEVFDIMKTFLKFDPLNCGESSDSDEDDDEDIVFSDDEIETAGEADNDGSWKLRAKATILTRCLLKAFPDTLELISSQILPILPFKDSNDQVVSEAVKTCIAIVQATSPRDAQNIQLLEKIVTDILQDAKEEQLPLFLRLIESLNRFDNASLIASTFAVLQHRQINSANSLDYLQFYTSVLKFHDNLSTKVVNHIASDIASNIDDKSLNMVSESLRCLAVLFKHKESNKISNIDQIVKSLVSKVENSKQYPCDLIRLAIVALGEVLFNNLSRSDGDIFNVFKSSIAYEGTNKATMDVLTEVYATRKLPEDYSVYILEKLEPYILSSNDSTSVSALVLTNEIALQIPPRKYDKIMTSLLSLLQVTNPTNYKYIFQIFEYWYEFLFQDETSASILLETIVKLVNEDKISVNEVSFFSLVRSACQLDETIYDHLYQSLNTDLPISAKILAVCANESKKQDLVNTKLSEFAQYSNSNINEPRLALVILFLTFADIDTPELNVNTLIELLRKKKFTNQANQQAVSTALGLLAKKRTDTTISPILSAYSNEESTQTRGCLIEALKVAVDACDSKQKLQIWKAIFGLQIEFTQDLIPELRKSGELLGAIALSINAREIERIVEGQPDNKSIYLILVVSKYLISNLEASKTNEKLLTYLIKASVEWLDVVDIDIRQIVVGNLLTGIHIKPLIMAPLLNQVILPKLIKQLTAEKAFKKVITMGPYKYVLDQGAEIRKLCYEFIYSVMAANGNALLKHNIDIQLLGRHIIEQGLLDEQPEVVVLACTNLANFFEHHYPEAKELIKTGNIELVRLLIEGLNKQLAKKLSAKASSQETENHQERIKSIIKLSKKIATVLDSMEPEFNENTQIFDAWNKYNSTVKQDFTVYYSSTNV</sequence>
<dbReference type="RefSeq" id="XP_049178595.1">
    <property type="nucleotide sequence ID" value="XM_049325735.1"/>
</dbReference>
<protein>
    <submittedName>
        <fullName evidence="6">TIP120</fullName>
    </submittedName>
</protein>
<evidence type="ECO:0000256" key="3">
    <source>
        <dbReference type="ARBA" id="ARBA00022786"/>
    </source>
</evidence>
<keyword evidence="7" id="KW-1185">Reference proteome</keyword>
<evidence type="ECO:0000259" key="5">
    <source>
        <dbReference type="Pfam" id="PF08623"/>
    </source>
</evidence>
<feature type="repeat" description="HEAT" evidence="4">
    <location>
        <begin position="51"/>
        <end position="89"/>
    </location>
</feature>
<proteinExistence type="inferred from homology"/>
<dbReference type="PROSITE" id="PS50077">
    <property type="entry name" value="HEAT_REPEAT"/>
    <property type="match status" value="1"/>
</dbReference>
<dbReference type="EMBL" id="JAHUZD010000140">
    <property type="protein sequence ID" value="KAI3402848.2"/>
    <property type="molecule type" value="Genomic_DNA"/>
</dbReference>
<reference evidence="6" key="1">
    <citation type="journal article" date="2022" name="DNA Res.">
        <title>Genome analysis of five recently described species of the CUG-Ser clade uncovers Candida theae as a new hybrid lineage with pathogenic potential in the Candida parapsilosis species complex.</title>
        <authorList>
            <person name="Mixao V."/>
            <person name="Del Olmo V."/>
            <person name="Hegedusova E."/>
            <person name="Saus E."/>
            <person name="Pryszcz L."/>
            <person name="Cillingova A."/>
            <person name="Nosek J."/>
            <person name="Gabaldon T."/>
        </authorList>
    </citation>
    <scope>NUCLEOTIDE SEQUENCE</scope>
    <source>
        <strain evidence="6">CBS 10844</strain>
    </source>
</reference>
<dbReference type="InterPro" id="IPR021133">
    <property type="entry name" value="HEAT_type_2"/>
</dbReference>
<comment type="caution">
    <text evidence="6">The sequence shown here is derived from an EMBL/GenBank/DDBJ whole genome shotgun (WGS) entry which is preliminary data.</text>
</comment>
<evidence type="ECO:0000313" key="7">
    <source>
        <dbReference type="Proteomes" id="UP001202479"/>
    </source>
</evidence>
<dbReference type="InterPro" id="IPR011989">
    <property type="entry name" value="ARM-like"/>
</dbReference>
<name>A0AAI9SUD0_9ASCO</name>
<dbReference type="Proteomes" id="UP001202479">
    <property type="component" value="Unassembled WGS sequence"/>
</dbReference>
<dbReference type="InterPro" id="IPR013932">
    <property type="entry name" value="TATA-bd_TIP120"/>
</dbReference>
<evidence type="ECO:0000256" key="1">
    <source>
        <dbReference type="ARBA" id="ARBA00007657"/>
    </source>
</evidence>
<dbReference type="Gene3D" id="1.25.10.10">
    <property type="entry name" value="Leucine-rich Repeat Variant"/>
    <property type="match status" value="1"/>
</dbReference>
<dbReference type="SUPFAM" id="SSF48371">
    <property type="entry name" value="ARM repeat"/>
    <property type="match status" value="1"/>
</dbReference>
<keyword evidence="3" id="KW-0833">Ubl conjugation pathway</keyword>
<dbReference type="GeneID" id="73381924"/>
<dbReference type="GO" id="GO:0010265">
    <property type="term" value="P:SCF complex assembly"/>
    <property type="evidence" value="ECO:0007669"/>
    <property type="project" value="InterPro"/>
</dbReference>
<dbReference type="PANTHER" id="PTHR12696">
    <property type="entry name" value="TIP120"/>
    <property type="match status" value="1"/>
</dbReference>
<evidence type="ECO:0000256" key="2">
    <source>
        <dbReference type="ARBA" id="ARBA00022737"/>
    </source>
</evidence>
<accession>A0AAI9SUD0</accession>
<organism evidence="6 7">
    <name type="scientific">Candida oxycetoniae</name>
    <dbReference type="NCBI Taxonomy" id="497107"/>
    <lineage>
        <taxon>Eukaryota</taxon>
        <taxon>Fungi</taxon>
        <taxon>Dikarya</taxon>
        <taxon>Ascomycota</taxon>
        <taxon>Saccharomycotina</taxon>
        <taxon>Pichiomycetes</taxon>
        <taxon>Debaryomycetaceae</taxon>
        <taxon>Candida/Lodderomyces clade</taxon>
        <taxon>Candida</taxon>
    </lineage>
</organism>
<dbReference type="AlphaFoldDB" id="A0AAI9SUD0"/>
<evidence type="ECO:0000256" key="4">
    <source>
        <dbReference type="PROSITE-ProRule" id="PRU00103"/>
    </source>
</evidence>
<feature type="domain" description="TATA-binding protein interacting (TIP20)" evidence="5">
    <location>
        <begin position="1028"/>
        <end position="1209"/>
    </location>
</feature>